<dbReference type="Pfam" id="PF05192">
    <property type="entry name" value="MutS_III"/>
    <property type="match status" value="1"/>
</dbReference>
<proteinExistence type="inferred from homology"/>
<gene>
    <name evidence="9 12" type="primary">mutS</name>
    <name evidence="12" type="ORF">SBA1_120060</name>
</gene>
<evidence type="ECO:0000256" key="9">
    <source>
        <dbReference type="HAMAP-Rule" id="MF_00096"/>
    </source>
</evidence>
<dbReference type="PROSITE" id="PS00486">
    <property type="entry name" value="DNA_MISMATCH_REPAIR_2"/>
    <property type="match status" value="1"/>
</dbReference>
<dbReference type="PANTHER" id="PTHR11361">
    <property type="entry name" value="DNA MISMATCH REPAIR PROTEIN MUTS FAMILY MEMBER"/>
    <property type="match status" value="1"/>
</dbReference>
<dbReference type="InterPro" id="IPR007861">
    <property type="entry name" value="DNA_mismatch_repair_MutS_clamp"/>
</dbReference>
<evidence type="ECO:0000313" key="13">
    <source>
        <dbReference type="Proteomes" id="UP000238701"/>
    </source>
</evidence>
<dbReference type="GO" id="GO:0006298">
    <property type="term" value="P:mismatch repair"/>
    <property type="evidence" value="ECO:0007669"/>
    <property type="project" value="UniProtKB-UniRule"/>
</dbReference>
<sequence>MSEPSTPLMRQYAAVKKEHPTALVFFRLGDFYELFFDDAIVAAKELQITLTSRNKEKGIAVPMCGVPYHAAEGYIGKLIRKGFKVAICEQMEDPRLAKKLVRREVTRVVTPGTAADSSLGSEENNFLAALAEVGDRVGFAALDLSTGDFRATEFSGDGALRRVQEELEQLRPKELLYGSAAPLFERGMPHRADMSQEELASFARQDGRGRPSPHGLFHCTETPLDDWIFAPDHAIPLLENHFGVLSLEGFGLAGKTAAASAAGAILYYVRSTQRGSLDHIDRIGWYERQNCLVLDAVTVRNLELIEPLFAGADAGVTLIRSIDAAVTPMGKRLLRAWLLRPSLDMGEINGRLDAVAAGVKDIVAREELRRALDGVLDLERLLSRVTLETANPRDVLALAASLARIPAVKAALGRLAAERLKALHASLDELRDLTERIVTTIVPEPPLTFADGGVIAAGVDRDLDELRELSRNSKQVLAQIEQRERGRTGITSLKVKFNSIFGYYIEVSKSNLHLAPPEYERKQTLVGAERFTTPELKEYEVKILDAQEKIVEIERRLFTELRTAIAAEARRIRHTALALAEVDVLASLAHIAALRNYCRPELLASGDGGDIEIIEGRHPVIEQQEMAGGTERFVPNDLYMNGTTDNILLLTGPNMGGKSTYLRQTALIVILAQMGSFVAARSARLSVVDRVFTRIGASDNLARGRSTFMVEMTETAAILHTATPRSLILLDEVGRGTATYDGLAIAWAAVEYLHARVRAKTLFATHYFELTELAEQLSGVKNYHVSVKETGGGIVFLRKVEPGAADRSYGIEVAKLAGLPQEVVTRAREVLLEHEFAEQQATAHLSPGATPPPAQLTIFTPLSQPVLDKLREVDLNRLTPLEALNLLAELKKEI</sequence>
<evidence type="ECO:0000256" key="6">
    <source>
        <dbReference type="ARBA" id="ARBA00023125"/>
    </source>
</evidence>
<dbReference type="GO" id="GO:0003684">
    <property type="term" value="F:damaged DNA binding"/>
    <property type="evidence" value="ECO:0007669"/>
    <property type="project" value="UniProtKB-UniRule"/>
</dbReference>
<dbReference type="InterPro" id="IPR045076">
    <property type="entry name" value="MutS"/>
</dbReference>
<dbReference type="Pfam" id="PF01624">
    <property type="entry name" value="MutS_I"/>
    <property type="match status" value="1"/>
</dbReference>
<dbReference type="GO" id="GO:0005524">
    <property type="term" value="F:ATP binding"/>
    <property type="evidence" value="ECO:0007669"/>
    <property type="project" value="UniProtKB-UniRule"/>
</dbReference>
<dbReference type="Pfam" id="PF00488">
    <property type="entry name" value="MutS_V"/>
    <property type="match status" value="1"/>
</dbReference>
<dbReference type="InterPro" id="IPR017261">
    <property type="entry name" value="DNA_mismatch_repair_MutS/MSH"/>
</dbReference>
<dbReference type="Proteomes" id="UP000238701">
    <property type="component" value="Unassembled WGS sequence"/>
</dbReference>
<dbReference type="SUPFAM" id="SSF53150">
    <property type="entry name" value="DNA repair protein MutS, domain II"/>
    <property type="match status" value="1"/>
</dbReference>
<evidence type="ECO:0000256" key="3">
    <source>
        <dbReference type="ARBA" id="ARBA00022741"/>
    </source>
</evidence>
<dbReference type="GO" id="GO:0140664">
    <property type="term" value="F:ATP-dependent DNA damage sensor activity"/>
    <property type="evidence" value="ECO:0007669"/>
    <property type="project" value="InterPro"/>
</dbReference>
<evidence type="ECO:0000256" key="4">
    <source>
        <dbReference type="ARBA" id="ARBA00022763"/>
    </source>
</evidence>
<feature type="domain" description="DNA mismatch repair proteins mutS family" evidence="11">
    <location>
        <begin position="726"/>
        <end position="742"/>
    </location>
</feature>
<dbReference type="InterPro" id="IPR007860">
    <property type="entry name" value="DNA_mmatch_repair_MutS_con_dom"/>
</dbReference>
<feature type="binding site" evidence="9">
    <location>
        <begin position="652"/>
        <end position="659"/>
    </location>
    <ligand>
        <name>ATP</name>
        <dbReference type="ChEBI" id="CHEBI:30616"/>
    </ligand>
</feature>
<dbReference type="NCBIfam" id="NF003810">
    <property type="entry name" value="PRK05399.1"/>
    <property type="match status" value="1"/>
</dbReference>
<evidence type="ECO:0000256" key="10">
    <source>
        <dbReference type="RuleBase" id="RU003756"/>
    </source>
</evidence>
<dbReference type="SUPFAM" id="SSF48334">
    <property type="entry name" value="DNA repair protein MutS, domain III"/>
    <property type="match status" value="1"/>
</dbReference>
<comment type="similarity">
    <text evidence="1 9 10">Belongs to the DNA mismatch repair MutS family.</text>
</comment>
<dbReference type="PANTHER" id="PTHR11361:SF34">
    <property type="entry name" value="DNA MISMATCH REPAIR PROTEIN MSH1, MITOCHONDRIAL"/>
    <property type="match status" value="1"/>
</dbReference>
<dbReference type="NCBIfam" id="TIGR01070">
    <property type="entry name" value="mutS1"/>
    <property type="match status" value="1"/>
</dbReference>
<dbReference type="InterPro" id="IPR036187">
    <property type="entry name" value="DNA_mismatch_repair_MutS_sf"/>
</dbReference>
<organism evidence="12 13">
    <name type="scientific">Candidatus Sulfotelmatobacter kueseliae</name>
    <dbReference type="NCBI Taxonomy" id="2042962"/>
    <lineage>
        <taxon>Bacteria</taxon>
        <taxon>Pseudomonadati</taxon>
        <taxon>Acidobacteriota</taxon>
        <taxon>Terriglobia</taxon>
        <taxon>Terriglobales</taxon>
        <taxon>Candidatus Korobacteraceae</taxon>
        <taxon>Candidatus Sulfotelmatobacter</taxon>
    </lineage>
</organism>
<dbReference type="EMBL" id="OMOD01000024">
    <property type="protein sequence ID" value="SPF33686.1"/>
    <property type="molecule type" value="Genomic_DNA"/>
</dbReference>
<evidence type="ECO:0000259" key="11">
    <source>
        <dbReference type="PROSITE" id="PS00486"/>
    </source>
</evidence>
<evidence type="ECO:0000256" key="2">
    <source>
        <dbReference type="ARBA" id="ARBA00021982"/>
    </source>
</evidence>
<dbReference type="Gene3D" id="3.40.1170.10">
    <property type="entry name" value="DNA repair protein MutS, domain I"/>
    <property type="match status" value="1"/>
</dbReference>
<keyword evidence="6 9" id="KW-0238">DNA-binding</keyword>
<dbReference type="GO" id="GO:0030983">
    <property type="term" value="F:mismatched DNA binding"/>
    <property type="evidence" value="ECO:0007669"/>
    <property type="project" value="InterPro"/>
</dbReference>
<comment type="function">
    <text evidence="8 9">This protein is involved in the repair of mismatches in DNA. It is possible that it carries out the mismatch recognition step. This protein has a weak ATPase activity.</text>
</comment>
<dbReference type="HAMAP" id="MF_00096">
    <property type="entry name" value="MutS"/>
    <property type="match status" value="1"/>
</dbReference>
<evidence type="ECO:0000313" key="12">
    <source>
        <dbReference type="EMBL" id="SPF33686.1"/>
    </source>
</evidence>
<dbReference type="InterPro" id="IPR016151">
    <property type="entry name" value="DNA_mismatch_repair_MutS_N"/>
</dbReference>
<dbReference type="Pfam" id="PF05190">
    <property type="entry name" value="MutS_IV"/>
    <property type="match status" value="1"/>
</dbReference>
<dbReference type="FunFam" id="3.40.50.300:FF:000870">
    <property type="entry name" value="MutS protein homolog 4"/>
    <property type="match status" value="1"/>
</dbReference>
<dbReference type="AlphaFoldDB" id="A0A2U3K1Z4"/>
<evidence type="ECO:0000256" key="1">
    <source>
        <dbReference type="ARBA" id="ARBA00006271"/>
    </source>
</evidence>
<dbReference type="InterPro" id="IPR036678">
    <property type="entry name" value="MutS_con_dom_sf"/>
</dbReference>
<dbReference type="CDD" id="cd03284">
    <property type="entry name" value="ABC_MutS1"/>
    <property type="match status" value="1"/>
</dbReference>
<evidence type="ECO:0000256" key="7">
    <source>
        <dbReference type="ARBA" id="ARBA00023204"/>
    </source>
</evidence>
<dbReference type="GO" id="GO:0005829">
    <property type="term" value="C:cytosol"/>
    <property type="evidence" value="ECO:0007669"/>
    <property type="project" value="TreeGrafter"/>
</dbReference>
<dbReference type="Gene3D" id="1.10.1420.10">
    <property type="match status" value="2"/>
</dbReference>
<dbReference type="Gene3D" id="3.40.50.300">
    <property type="entry name" value="P-loop containing nucleotide triphosphate hydrolases"/>
    <property type="match status" value="1"/>
</dbReference>
<dbReference type="InterPro" id="IPR005748">
    <property type="entry name" value="DNA_mismatch_repair_MutS"/>
</dbReference>
<dbReference type="InterPro" id="IPR027417">
    <property type="entry name" value="P-loop_NTPase"/>
</dbReference>
<dbReference type="SMART" id="SM00534">
    <property type="entry name" value="MUTSac"/>
    <property type="match status" value="1"/>
</dbReference>
<keyword evidence="5 9" id="KW-0067">ATP-binding</keyword>
<keyword evidence="3 9" id="KW-0547">Nucleotide-binding</keyword>
<dbReference type="SMART" id="SM00533">
    <property type="entry name" value="MUTSd"/>
    <property type="match status" value="1"/>
</dbReference>
<dbReference type="InterPro" id="IPR007696">
    <property type="entry name" value="DNA_mismatch_repair_MutS_core"/>
</dbReference>
<accession>A0A2U3K1Z4</accession>
<evidence type="ECO:0000256" key="5">
    <source>
        <dbReference type="ARBA" id="ARBA00022840"/>
    </source>
</evidence>
<dbReference type="Gene3D" id="3.30.420.110">
    <property type="entry name" value="MutS, connector domain"/>
    <property type="match status" value="1"/>
</dbReference>
<dbReference type="FunFam" id="3.40.1170.10:FF:000001">
    <property type="entry name" value="DNA mismatch repair protein MutS"/>
    <property type="match status" value="1"/>
</dbReference>
<evidence type="ECO:0000256" key="8">
    <source>
        <dbReference type="ARBA" id="ARBA00024647"/>
    </source>
</evidence>
<dbReference type="InterPro" id="IPR007695">
    <property type="entry name" value="DNA_mismatch_repair_MutS-lik_N"/>
</dbReference>
<dbReference type="OrthoDB" id="9802448at2"/>
<dbReference type="PIRSF" id="PIRSF037677">
    <property type="entry name" value="DNA_mis_repair_Msh6"/>
    <property type="match status" value="1"/>
</dbReference>
<protein>
    <recommendedName>
        <fullName evidence="2 9">DNA mismatch repair protein MutS</fullName>
    </recommendedName>
</protein>
<name>A0A2U3K1Z4_9BACT</name>
<dbReference type="Pfam" id="PF05188">
    <property type="entry name" value="MutS_II"/>
    <property type="match status" value="1"/>
</dbReference>
<reference evidence="13" key="1">
    <citation type="submission" date="2018-02" db="EMBL/GenBank/DDBJ databases">
        <authorList>
            <person name="Hausmann B."/>
        </authorList>
    </citation>
    <scope>NUCLEOTIDE SEQUENCE [LARGE SCALE GENOMIC DNA]</scope>
    <source>
        <strain evidence="13">Peat soil MAG SbA1</strain>
    </source>
</reference>
<keyword evidence="7 9" id="KW-0234">DNA repair</keyword>
<dbReference type="SUPFAM" id="SSF55271">
    <property type="entry name" value="DNA repair protein MutS, domain I"/>
    <property type="match status" value="1"/>
</dbReference>
<dbReference type="SUPFAM" id="SSF52540">
    <property type="entry name" value="P-loop containing nucleoside triphosphate hydrolases"/>
    <property type="match status" value="1"/>
</dbReference>
<dbReference type="InterPro" id="IPR000432">
    <property type="entry name" value="DNA_mismatch_repair_MutS_C"/>
</dbReference>
<keyword evidence="4 9" id="KW-0227">DNA damage</keyword>